<dbReference type="InterPro" id="IPR036388">
    <property type="entry name" value="WH-like_DNA-bd_sf"/>
</dbReference>
<dbReference type="InterPro" id="IPR036390">
    <property type="entry name" value="WH_DNA-bd_sf"/>
</dbReference>
<dbReference type="GO" id="GO:0003700">
    <property type="term" value="F:DNA-binding transcription factor activity"/>
    <property type="evidence" value="ECO:0007669"/>
    <property type="project" value="InterPro"/>
</dbReference>
<gene>
    <name evidence="5" type="ORF">H5S09_04980</name>
</gene>
<evidence type="ECO:0000256" key="2">
    <source>
        <dbReference type="ARBA" id="ARBA00023125"/>
    </source>
</evidence>
<dbReference type="Pfam" id="PF01047">
    <property type="entry name" value="MarR"/>
    <property type="match status" value="1"/>
</dbReference>
<dbReference type="RefSeq" id="WP_182596029.1">
    <property type="nucleotide sequence ID" value="NZ_JACIVA010000045.1"/>
</dbReference>
<proteinExistence type="predicted"/>
<sequence length="162" mass="18642">MSKVTVDKIQKIIQLLRAEHSNIHGSKEQQWIQEHITDQQLKKIVLNLSIVSFHILSVLENGELTGIEIAEKLSVTRGGITRAAKKLLQYQLITAKKHTDNQKKLYYSLTDQGRAVALVHDEMHRTIKKQIVAKLVTKYSDQELQVVADFLTDLYEFEKEFS</sequence>
<dbReference type="Gene3D" id="1.10.10.10">
    <property type="entry name" value="Winged helix-like DNA-binding domain superfamily/Winged helix DNA-binding domain"/>
    <property type="match status" value="1"/>
</dbReference>
<dbReference type="SMART" id="SM00347">
    <property type="entry name" value="HTH_MARR"/>
    <property type="match status" value="1"/>
</dbReference>
<keyword evidence="1" id="KW-0805">Transcription regulation</keyword>
<accession>A0A7W3UKK3</accession>
<keyword evidence="3" id="KW-0804">Transcription</keyword>
<dbReference type="CDD" id="cd00090">
    <property type="entry name" value="HTH_ARSR"/>
    <property type="match status" value="1"/>
</dbReference>
<dbReference type="PANTHER" id="PTHR35790">
    <property type="entry name" value="HTH-TYPE TRANSCRIPTIONAL REGULATOR PCHR"/>
    <property type="match status" value="1"/>
</dbReference>
<feature type="domain" description="HTH marR-type" evidence="4">
    <location>
        <begin position="9"/>
        <end position="156"/>
    </location>
</feature>
<reference evidence="5 6" key="1">
    <citation type="submission" date="2020-07" db="EMBL/GenBank/DDBJ databases">
        <title>Description of Limosilactobacillus balticus sp. nov., Limosilactobacillus agrestis sp. nov., Limosilactobacillus albertensis sp. nov., Limosilactobacillus rudii sp. nov., Limosilactobacillus fastidiosus sp. nov., five novel Limosilactobacillus species isolated from the vertebrate gastrointestinal tract, and proposal of 6 subspecies of Limosilactobacillus reuteri adapted to the gastrointestinal tract of specific vertebrate hosts.</title>
        <authorList>
            <person name="Li F."/>
            <person name="Cheng C."/>
            <person name="Zheng J."/>
            <person name="Quevedo R.M."/>
            <person name="Li J."/>
            <person name="Roos S."/>
            <person name="Gaenzle M.G."/>
            <person name="Walter J."/>
        </authorList>
    </citation>
    <scope>NUCLEOTIDE SEQUENCE [LARGE SCALE GENOMIC DNA]</scope>
    <source>
        <strain evidence="5 6">STM2_1</strain>
    </source>
</reference>
<evidence type="ECO:0000313" key="6">
    <source>
        <dbReference type="Proteomes" id="UP000517106"/>
    </source>
</evidence>
<evidence type="ECO:0000313" key="5">
    <source>
        <dbReference type="EMBL" id="MBB1097287.1"/>
    </source>
</evidence>
<comment type="caution">
    <text evidence="5">The sequence shown here is derived from an EMBL/GenBank/DDBJ whole genome shotgun (WGS) entry which is preliminary data.</text>
</comment>
<dbReference type="AlphaFoldDB" id="A0A7W3UKK3"/>
<dbReference type="EMBL" id="JACIVA010000045">
    <property type="protein sequence ID" value="MBB1097287.1"/>
    <property type="molecule type" value="Genomic_DNA"/>
</dbReference>
<evidence type="ECO:0000256" key="1">
    <source>
        <dbReference type="ARBA" id="ARBA00023015"/>
    </source>
</evidence>
<dbReference type="InterPro" id="IPR011991">
    <property type="entry name" value="ArsR-like_HTH"/>
</dbReference>
<dbReference type="SUPFAM" id="SSF46785">
    <property type="entry name" value="Winged helix' DNA-binding domain"/>
    <property type="match status" value="1"/>
</dbReference>
<dbReference type="PANTHER" id="PTHR35790:SF4">
    <property type="entry name" value="HTH-TYPE TRANSCRIPTIONAL REGULATOR PCHR"/>
    <property type="match status" value="1"/>
</dbReference>
<dbReference type="PROSITE" id="PS50995">
    <property type="entry name" value="HTH_MARR_2"/>
    <property type="match status" value="1"/>
</dbReference>
<keyword evidence="2" id="KW-0238">DNA-binding</keyword>
<name>A0A7W3UKK3_9LACO</name>
<evidence type="ECO:0000259" key="4">
    <source>
        <dbReference type="PROSITE" id="PS50995"/>
    </source>
</evidence>
<keyword evidence="6" id="KW-1185">Reference proteome</keyword>
<organism evidence="5 6">
    <name type="scientific">Limosilactobacillus rudii</name>
    <dbReference type="NCBI Taxonomy" id="2759755"/>
    <lineage>
        <taxon>Bacteria</taxon>
        <taxon>Bacillati</taxon>
        <taxon>Bacillota</taxon>
        <taxon>Bacilli</taxon>
        <taxon>Lactobacillales</taxon>
        <taxon>Lactobacillaceae</taxon>
        <taxon>Limosilactobacillus</taxon>
    </lineage>
</organism>
<dbReference type="InterPro" id="IPR000835">
    <property type="entry name" value="HTH_MarR-typ"/>
</dbReference>
<dbReference type="InterPro" id="IPR052067">
    <property type="entry name" value="Metal_resp_HTH_trans_reg"/>
</dbReference>
<dbReference type="GO" id="GO:0003677">
    <property type="term" value="F:DNA binding"/>
    <property type="evidence" value="ECO:0007669"/>
    <property type="project" value="UniProtKB-KW"/>
</dbReference>
<protein>
    <submittedName>
        <fullName evidence="5">MarR family transcriptional regulator</fullName>
    </submittedName>
</protein>
<evidence type="ECO:0000256" key="3">
    <source>
        <dbReference type="ARBA" id="ARBA00023163"/>
    </source>
</evidence>
<dbReference type="Proteomes" id="UP000517106">
    <property type="component" value="Unassembled WGS sequence"/>
</dbReference>